<proteinExistence type="inferred from homology"/>
<keyword evidence="7 8" id="KW-0472">Membrane</keyword>
<evidence type="ECO:0000256" key="8">
    <source>
        <dbReference type="RuleBase" id="RU363032"/>
    </source>
</evidence>
<dbReference type="CDD" id="cd06261">
    <property type="entry name" value="TM_PBP2"/>
    <property type="match status" value="2"/>
</dbReference>
<feature type="transmembrane region" description="Helical" evidence="8">
    <location>
        <begin position="201"/>
        <end position="223"/>
    </location>
</feature>
<dbReference type="RefSeq" id="WP_006430809.1">
    <property type="nucleotide sequence ID" value="NZ_AOID01000026.1"/>
</dbReference>
<keyword evidence="3" id="KW-1003">Cell membrane</keyword>
<dbReference type="STRING" id="1227496.C489_08705"/>
<dbReference type="OrthoDB" id="28023at2157"/>
<evidence type="ECO:0000256" key="3">
    <source>
        <dbReference type="ARBA" id="ARBA00022475"/>
    </source>
</evidence>
<comment type="caution">
    <text evidence="10">The sequence shown here is derived from an EMBL/GenBank/DDBJ whole genome shotgun (WGS) entry which is preliminary data.</text>
</comment>
<comment type="similarity">
    <text evidence="8">Belongs to the binding-protein-dependent transport system permease family.</text>
</comment>
<dbReference type="PANTHER" id="PTHR43357:SF3">
    <property type="entry name" value="FE(3+)-TRANSPORT SYSTEM PERMEASE PROTEIN FBPB 2"/>
    <property type="match status" value="1"/>
</dbReference>
<keyword evidence="4" id="KW-0997">Cell inner membrane</keyword>
<dbReference type="AlphaFoldDB" id="L9Y325"/>
<comment type="subcellular location">
    <subcellularLocation>
        <location evidence="1">Cell inner membrane</location>
        <topology evidence="1">Multi-pass membrane protein</topology>
    </subcellularLocation>
    <subcellularLocation>
        <location evidence="8">Cell membrane</location>
        <topology evidence="8">Multi-pass membrane protein</topology>
    </subcellularLocation>
</comment>
<feature type="transmembrane region" description="Helical" evidence="8">
    <location>
        <begin position="295"/>
        <end position="318"/>
    </location>
</feature>
<dbReference type="PANTHER" id="PTHR43357">
    <property type="entry name" value="INNER MEMBRANE ABC TRANSPORTER PERMEASE PROTEIN YDCV"/>
    <property type="match status" value="1"/>
</dbReference>
<keyword evidence="5 8" id="KW-0812">Transmembrane</keyword>
<dbReference type="Proteomes" id="UP000011632">
    <property type="component" value="Unassembled WGS sequence"/>
</dbReference>
<feature type="transmembrane region" description="Helical" evidence="8">
    <location>
        <begin position="59"/>
        <end position="85"/>
    </location>
</feature>
<organism evidence="10 11">
    <name type="scientific">Natrinema versiforme JCM 10478</name>
    <dbReference type="NCBI Taxonomy" id="1227496"/>
    <lineage>
        <taxon>Archaea</taxon>
        <taxon>Methanobacteriati</taxon>
        <taxon>Methanobacteriota</taxon>
        <taxon>Stenosarchaea group</taxon>
        <taxon>Halobacteria</taxon>
        <taxon>Halobacteriales</taxon>
        <taxon>Natrialbaceae</taxon>
        <taxon>Natrinema</taxon>
    </lineage>
</organism>
<evidence type="ECO:0000256" key="7">
    <source>
        <dbReference type="ARBA" id="ARBA00023136"/>
    </source>
</evidence>
<evidence type="ECO:0000256" key="4">
    <source>
        <dbReference type="ARBA" id="ARBA00022519"/>
    </source>
</evidence>
<dbReference type="InterPro" id="IPR035906">
    <property type="entry name" value="MetI-like_sf"/>
</dbReference>
<dbReference type="GO" id="GO:0055085">
    <property type="term" value="P:transmembrane transport"/>
    <property type="evidence" value="ECO:0007669"/>
    <property type="project" value="InterPro"/>
</dbReference>
<name>L9Y325_9EURY</name>
<feature type="domain" description="ABC transmembrane type-1" evidence="9">
    <location>
        <begin position="334"/>
        <end position="535"/>
    </location>
</feature>
<feature type="transmembrane region" description="Helical" evidence="8">
    <location>
        <begin position="20"/>
        <end position="39"/>
    </location>
</feature>
<dbReference type="PATRIC" id="fig|1227496.3.peg.1761"/>
<keyword evidence="2 8" id="KW-0813">Transport</keyword>
<evidence type="ECO:0000256" key="5">
    <source>
        <dbReference type="ARBA" id="ARBA00022692"/>
    </source>
</evidence>
<gene>
    <name evidence="10" type="ORF">C489_08705</name>
</gene>
<feature type="transmembrane region" description="Helical" evidence="8">
    <location>
        <begin position="338"/>
        <end position="360"/>
    </location>
</feature>
<evidence type="ECO:0000313" key="10">
    <source>
        <dbReference type="EMBL" id="ELY68071.1"/>
    </source>
</evidence>
<dbReference type="GO" id="GO:0005886">
    <property type="term" value="C:plasma membrane"/>
    <property type="evidence" value="ECO:0007669"/>
    <property type="project" value="UniProtKB-SubCell"/>
</dbReference>
<reference evidence="10 11" key="1">
    <citation type="journal article" date="2014" name="PLoS Genet.">
        <title>Phylogenetically driven sequencing of extremely halophilic archaea reveals strategies for static and dynamic osmo-response.</title>
        <authorList>
            <person name="Becker E.A."/>
            <person name="Seitzer P.M."/>
            <person name="Tritt A."/>
            <person name="Larsen D."/>
            <person name="Krusor M."/>
            <person name="Yao A.I."/>
            <person name="Wu D."/>
            <person name="Madern D."/>
            <person name="Eisen J.A."/>
            <person name="Darling A.E."/>
            <person name="Facciotti M.T."/>
        </authorList>
    </citation>
    <scope>NUCLEOTIDE SEQUENCE [LARGE SCALE GENOMIC DNA]</scope>
    <source>
        <strain evidence="10 11">JCM 10478</strain>
    </source>
</reference>
<evidence type="ECO:0000256" key="2">
    <source>
        <dbReference type="ARBA" id="ARBA00022448"/>
    </source>
</evidence>
<evidence type="ECO:0000259" key="9">
    <source>
        <dbReference type="PROSITE" id="PS50928"/>
    </source>
</evidence>
<keyword evidence="11" id="KW-1185">Reference proteome</keyword>
<feature type="transmembrane region" description="Helical" evidence="8">
    <location>
        <begin position="243"/>
        <end position="264"/>
    </location>
</feature>
<dbReference type="Gene3D" id="1.10.3720.10">
    <property type="entry name" value="MetI-like"/>
    <property type="match status" value="2"/>
</dbReference>
<evidence type="ECO:0000313" key="11">
    <source>
        <dbReference type="Proteomes" id="UP000011632"/>
    </source>
</evidence>
<feature type="transmembrane region" description="Helical" evidence="8">
    <location>
        <begin position="463"/>
        <end position="484"/>
    </location>
</feature>
<feature type="transmembrane region" description="Helical" evidence="8">
    <location>
        <begin position="405"/>
        <end position="424"/>
    </location>
</feature>
<dbReference type="PROSITE" id="PS50928">
    <property type="entry name" value="ABC_TM1"/>
    <property type="match status" value="2"/>
</dbReference>
<feature type="transmembrane region" description="Helical" evidence="8">
    <location>
        <begin position="142"/>
        <end position="162"/>
    </location>
</feature>
<evidence type="ECO:0000256" key="1">
    <source>
        <dbReference type="ARBA" id="ARBA00004429"/>
    </source>
</evidence>
<sequence length="544" mass="58793">MKSLRSGRRETTDGPPLGLVFLSGVIAASMLLPLTYLLFEATTVDTARLWEMLVRPQTATIVTNSLLLMAGVAVLSALIGVPLAWLTVQTDLPFRRFWAVVVALPLVVPSYIGAFAFVSAFGPQGEFQSILEPLGIEQLPEIYGLPGATLVITLYTYPYVYLTVRAALLSFDTTLLDAARTLNHDTWTAFRRVTLPQVRPAVVAGGLLAALYAVSDFGTPAIMQLPVFTQQIFLEYRSFGRDYAAFLSLQLLAVVLVVLVLEWWARPERTVSGDGSEGSSGPVVELGRWRWPATLLPAGVTGIALLVPLWILGLWLVTADPDARPSLAFELEYAVNSIMVAGAAALVAVVVALPVAYVAARHDSRLSTVFERATYVGFAVPGIVLGLALVSFATSYETIRQTYNLTAFPALYQTIPLLVFAYVVRFMPQAVGSIRTTTLQVDTKLVEAAHTLGETPLRTFRKVTLPLIAPGVTAGAALVFLTTMKELPATLLLRPTGFETLVTIIWKAQGEAFFQYAVIPALLLLVVSGLSLLVLLTQGGREGL</sequence>
<keyword evidence="6 8" id="KW-1133">Transmembrane helix</keyword>
<protein>
    <submittedName>
        <fullName evidence="10">Binding-protein-dependent transport systems inner membrane component</fullName>
    </submittedName>
</protein>
<dbReference type="SUPFAM" id="SSF161098">
    <property type="entry name" value="MetI-like"/>
    <property type="match status" value="2"/>
</dbReference>
<dbReference type="EMBL" id="AOID01000026">
    <property type="protein sequence ID" value="ELY68071.1"/>
    <property type="molecule type" value="Genomic_DNA"/>
</dbReference>
<feature type="transmembrane region" description="Helical" evidence="8">
    <location>
        <begin position="97"/>
        <end position="122"/>
    </location>
</feature>
<dbReference type="Pfam" id="PF00528">
    <property type="entry name" value="BPD_transp_1"/>
    <property type="match status" value="2"/>
</dbReference>
<feature type="transmembrane region" description="Helical" evidence="8">
    <location>
        <begin position="513"/>
        <end position="536"/>
    </location>
</feature>
<feature type="domain" description="ABC transmembrane type-1" evidence="9">
    <location>
        <begin position="62"/>
        <end position="262"/>
    </location>
</feature>
<dbReference type="InterPro" id="IPR000515">
    <property type="entry name" value="MetI-like"/>
</dbReference>
<accession>L9Y325</accession>
<evidence type="ECO:0000256" key="6">
    <source>
        <dbReference type="ARBA" id="ARBA00022989"/>
    </source>
</evidence>
<feature type="transmembrane region" description="Helical" evidence="8">
    <location>
        <begin position="372"/>
        <end position="393"/>
    </location>
</feature>